<dbReference type="Proteomes" id="UP000251617">
    <property type="component" value="Chromosome"/>
</dbReference>
<name>A0AAD0L877_PSEPU</name>
<proteinExistence type="predicted"/>
<reference evidence="1 2" key="1">
    <citation type="submission" date="2018-06" db="EMBL/GenBank/DDBJ databases">
        <title>The genome of Pseudomonas putida NX-1, a lignin degrader.</title>
        <authorList>
            <person name="Xu Z."/>
        </authorList>
    </citation>
    <scope>NUCLEOTIDE SEQUENCE [LARGE SCALE GENOMIC DNA]</scope>
    <source>
        <strain evidence="1 2">NX-1</strain>
    </source>
</reference>
<dbReference type="EMBL" id="CP030750">
    <property type="protein sequence ID" value="AXA24722.1"/>
    <property type="molecule type" value="Genomic_DNA"/>
</dbReference>
<sequence length="76" mass="8614">MLAAFLDVLCIPYRTVKPFTGMFTFAAHIITFGLITDVPAYTVRLTLIQSLIHRFTTAAQYDECNRHPLGNCDLHQ</sequence>
<dbReference type="AlphaFoldDB" id="A0AAD0L877"/>
<evidence type="ECO:0000313" key="2">
    <source>
        <dbReference type="Proteomes" id="UP000251617"/>
    </source>
</evidence>
<protein>
    <submittedName>
        <fullName evidence="1">Uncharacterized protein</fullName>
    </submittedName>
</protein>
<evidence type="ECO:0000313" key="1">
    <source>
        <dbReference type="EMBL" id="AXA24722.1"/>
    </source>
</evidence>
<organism evidence="1 2">
    <name type="scientific">Pseudomonas putida</name>
    <name type="common">Arthrobacter siderocapsulatus</name>
    <dbReference type="NCBI Taxonomy" id="303"/>
    <lineage>
        <taxon>Bacteria</taxon>
        <taxon>Pseudomonadati</taxon>
        <taxon>Pseudomonadota</taxon>
        <taxon>Gammaproteobacteria</taxon>
        <taxon>Pseudomonadales</taxon>
        <taxon>Pseudomonadaceae</taxon>
        <taxon>Pseudomonas</taxon>
    </lineage>
</organism>
<gene>
    <name evidence="1" type="ORF">C1S65_11590</name>
</gene>
<accession>A0AAD0L877</accession>